<dbReference type="OrthoDB" id="434at2759"/>
<name>A0A448WUV7_9PLAT</name>
<evidence type="ECO:0000256" key="2">
    <source>
        <dbReference type="ARBA" id="ARBA00022741"/>
    </source>
</evidence>
<dbReference type="Pfam" id="PF02786">
    <property type="entry name" value="CPSase_L_D2"/>
    <property type="match status" value="1"/>
</dbReference>
<keyword evidence="6" id="KW-1185">Reference proteome</keyword>
<dbReference type="AlphaFoldDB" id="A0A448WUV7"/>
<evidence type="ECO:0000259" key="4">
    <source>
        <dbReference type="Pfam" id="PF02786"/>
    </source>
</evidence>
<dbReference type="GO" id="GO:0006541">
    <property type="term" value="P:glutamine metabolic process"/>
    <property type="evidence" value="ECO:0007669"/>
    <property type="project" value="TreeGrafter"/>
</dbReference>
<keyword evidence="2" id="KW-0547">Nucleotide-binding</keyword>
<comment type="caution">
    <text evidence="5">The sequence shown here is derived from an EMBL/GenBank/DDBJ whole genome shotgun (WGS) entry which is preliminary data.</text>
</comment>
<evidence type="ECO:0000256" key="1">
    <source>
        <dbReference type="ARBA" id="ARBA00022598"/>
    </source>
</evidence>
<dbReference type="GO" id="GO:0006207">
    <property type="term" value="P:'de novo' pyrimidine nucleobase biosynthetic process"/>
    <property type="evidence" value="ECO:0007669"/>
    <property type="project" value="TreeGrafter"/>
</dbReference>
<evidence type="ECO:0000313" key="6">
    <source>
        <dbReference type="Proteomes" id="UP000784294"/>
    </source>
</evidence>
<dbReference type="PANTHER" id="PTHR11405">
    <property type="entry name" value="CARBAMOYLTRANSFERASE FAMILY MEMBER"/>
    <property type="match status" value="1"/>
</dbReference>
<dbReference type="Proteomes" id="UP000784294">
    <property type="component" value="Unassembled WGS sequence"/>
</dbReference>
<dbReference type="GO" id="GO:0004088">
    <property type="term" value="F:carbamoyl-phosphate synthase (glutamine-hydrolyzing) activity"/>
    <property type="evidence" value="ECO:0007669"/>
    <property type="project" value="TreeGrafter"/>
</dbReference>
<proteinExistence type="predicted"/>
<evidence type="ECO:0000313" key="5">
    <source>
        <dbReference type="EMBL" id="VEL20799.1"/>
    </source>
</evidence>
<dbReference type="SUPFAM" id="SSF56059">
    <property type="entry name" value="Glutathione synthetase ATP-binding domain-like"/>
    <property type="match status" value="1"/>
</dbReference>
<organism evidence="5 6">
    <name type="scientific">Protopolystoma xenopodis</name>
    <dbReference type="NCBI Taxonomy" id="117903"/>
    <lineage>
        <taxon>Eukaryota</taxon>
        <taxon>Metazoa</taxon>
        <taxon>Spiralia</taxon>
        <taxon>Lophotrochozoa</taxon>
        <taxon>Platyhelminthes</taxon>
        <taxon>Monogenea</taxon>
        <taxon>Polyopisthocotylea</taxon>
        <taxon>Polystomatidea</taxon>
        <taxon>Polystomatidae</taxon>
        <taxon>Protopolystoma</taxon>
    </lineage>
</organism>
<evidence type="ECO:0000256" key="3">
    <source>
        <dbReference type="ARBA" id="ARBA00022840"/>
    </source>
</evidence>
<dbReference type="InterPro" id="IPR013815">
    <property type="entry name" value="ATP_grasp_subdomain_1"/>
</dbReference>
<dbReference type="PANTHER" id="PTHR11405:SF5">
    <property type="entry name" value="CAD PROTEIN"/>
    <property type="match status" value="1"/>
</dbReference>
<dbReference type="GO" id="GO:0005524">
    <property type="term" value="F:ATP binding"/>
    <property type="evidence" value="ECO:0007669"/>
    <property type="project" value="UniProtKB-KW"/>
</dbReference>
<dbReference type="InterPro" id="IPR005479">
    <property type="entry name" value="CPAse_ATP-bd"/>
</dbReference>
<protein>
    <recommendedName>
        <fullName evidence="4">Carbamoyl phosphate synthase ATP-binding domain-containing protein</fullName>
    </recommendedName>
</protein>
<dbReference type="GO" id="GO:0004151">
    <property type="term" value="F:dihydroorotase activity"/>
    <property type="evidence" value="ECO:0007669"/>
    <property type="project" value="TreeGrafter"/>
</dbReference>
<dbReference type="GO" id="GO:0005829">
    <property type="term" value="C:cytosol"/>
    <property type="evidence" value="ECO:0007669"/>
    <property type="project" value="TreeGrafter"/>
</dbReference>
<feature type="domain" description="Carbamoyl phosphate synthase ATP-binding" evidence="4">
    <location>
        <begin position="1"/>
        <end position="98"/>
    </location>
</feature>
<keyword evidence="3" id="KW-0067">ATP-binding</keyword>
<dbReference type="EMBL" id="CAAALY010048046">
    <property type="protein sequence ID" value="VEL20799.1"/>
    <property type="molecule type" value="Genomic_DNA"/>
</dbReference>
<dbReference type="GO" id="GO:0019240">
    <property type="term" value="P:citrulline biosynthetic process"/>
    <property type="evidence" value="ECO:0007669"/>
    <property type="project" value="TreeGrafter"/>
</dbReference>
<dbReference type="Gene3D" id="3.30.1490.20">
    <property type="entry name" value="ATP-grasp fold, A domain"/>
    <property type="match status" value="1"/>
</dbReference>
<accession>A0A448WUV7</accession>
<dbReference type="GO" id="GO:0006228">
    <property type="term" value="P:UTP biosynthetic process"/>
    <property type="evidence" value="ECO:0007669"/>
    <property type="project" value="TreeGrafter"/>
</dbReference>
<dbReference type="GO" id="GO:0004070">
    <property type="term" value="F:aspartate carbamoyltransferase activity"/>
    <property type="evidence" value="ECO:0007669"/>
    <property type="project" value="TreeGrafter"/>
</dbReference>
<gene>
    <name evidence="5" type="ORF">PXEA_LOCUS14239</name>
</gene>
<reference evidence="5" key="1">
    <citation type="submission" date="2018-11" db="EMBL/GenBank/DDBJ databases">
        <authorList>
            <consortium name="Pathogen Informatics"/>
        </authorList>
    </citation>
    <scope>NUCLEOTIDE SEQUENCE</scope>
</reference>
<dbReference type="Gene3D" id="3.30.470.20">
    <property type="entry name" value="ATP-grasp fold, B domain"/>
    <property type="match status" value="1"/>
</dbReference>
<sequence length="103" mass="11081">MNVAYSDDDLIDFISLAQSISAEHPVVVSKFMLDAKEIDVDAVAQAGRLVAFAVCEHIENAGVHSGDATLVTPPQRLNRETKGRIADIVTTLADELQVSYGEP</sequence>
<keyword evidence="1" id="KW-0436">Ligase</keyword>